<dbReference type="Pfam" id="PF13468">
    <property type="entry name" value="Glyoxalase_3"/>
    <property type="match status" value="1"/>
</dbReference>
<dbReference type="InterPro" id="IPR029068">
    <property type="entry name" value="Glyas_Bleomycin-R_OHBP_Dase"/>
</dbReference>
<feature type="domain" description="Glyoxalase-like" evidence="1">
    <location>
        <begin position="4"/>
        <end position="182"/>
    </location>
</feature>
<evidence type="ECO:0000313" key="2">
    <source>
        <dbReference type="EMBL" id="MDA4847613.1"/>
    </source>
</evidence>
<organism evidence="2 3">
    <name type="scientific">Hoeflea poritis</name>
    <dbReference type="NCBI Taxonomy" id="2993659"/>
    <lineage>
        <taxon>Bacteria</taxon>
        <taxon>Pseudomonadati</taxon>
        <taxon>Pseudomonadota</taxon>
        <taxon>Alphaproteobacteria</taxon>
        <taxon>Hyphomicrobiales</taxon>
        <taxon>Rhizobiaceae</taxon>
        <taxon>Hoeflea</taxon>
    </lineage>
</organism>
<name>A0ABT4VUF8_9HYPH</name>
<gene>
    <name evidence="2" type="ORF">OOZ53_19790</name>
</gene>
<dbReference type="Proteomes" id="UP001148313">
    <property type="component" value="Unassembled WGS sequence"/>
</dbReference>
<keyword evidence="3" id="KW-1185">Reference proteome</keyword>
<reference evidence="2" key="1">
    <citation type="submission" date="2022-11" db="EMBL/GenBank/DDBJ databases">
        <title>Hoeflea poritis sp. nov., isolated from scleractinian coral Porites lutea.</title>
        <authorList>
            <person name="Zhang G."/>
            <person name="Wei Q."/>
            <person name="Cai L."/>
        </authorList>
    </citation>
    <scope>NUCLEOTIDE SEQUENCE</scope>
    <source>
        <strain evidence="2">E7-10</strain>
    </source>
</reference>
<dbReference type="InterPro" id="IPR025870">
    <property type="entry name" value="Glyoxalase-like_dom"/>
</dbReference>
<accession>A0ABT4VUF8</accession>
<protein>
    <submittedName>
        <fullName evidence="2">VOC family protein</fullName>
    </submittedName>
</protein>
<dbReference type="EMBL" id="JAPJZH010000014">
    <property type="protein sequence ID" value="MDA4847613.1"/>
    <property type="molecule type" value="Genomic_DNA"/>
</dbReference>
<dbReference type="Gene3D" id="3.10.180.10">
    <property type="entry name" value="2,3-Dihydroxybiphenyl 1,2-Dioxygenase, domain 1"/>
    <property type="match status" value="1"/>
</dbReference>
<evidence type="ECO:0000259" key="1">
    <source>
        <dbReference type="Pfam" id="PF13468"/>
    </source>
</evidence>
<proteinExistence type="predicted"/>
<comment type="caution">
    <text evidence="2">The sequence shown here is derived from an EMBL/GenBank/DDBJ whole genome shotgun (WGS) entry which is preliminary data.</text>
</comment>
<sequence>MIKLDHLTVIAPSLAEGVSHIRDCLGLDVPFGTRHDYMGTHNHRLQLGSSVYLEIVALDPGGVAPPRPRWFGLDNQEAVRADWDEGRRFRGWVASTVDINGANANHRGAFGDKVSLPFSDPEFGFSIPPYGSLPMDGAYPSLIDHRGNPTLMAEIPDLGARLLSITLEHPDPAALQAAYRELAVDRPPMIVSGEKIRYRAKIETPAGLKELT</sequence>
<dbReference type="RefSeq" id="WP_271091451.1">
    <property type="nucleotide sequence ID" value="NZ_JAPJZH010000014.1"/>
</dbReference>
<evidence type="ECO:0000313" key="3">
    <source>
        <dbReference type="Proteomes" id="UP001148313"/>
    </source>
</evidence>